<dbReference type="InterPro" id="IPR003742">
    <property type="entry name" value="RlmH-like"/>
</dbReference>
<dbReference type="CDD" id="cd18081">
    <property type="entry name" value="RlmH-like"/>
    <property type="match status" value="1"/>
</dbReference>
<dbReference type="AlphaFoldDB" id="A0A9D4YYY3"/>
<dbReference type="OrthoDB" id="429744at2759"/>
<dbReference type="EMBL" id="SIDB01000004">
    <property type="protein sequence ID" value="KAI3433624.1"/>
    <property type="molecule type" value="Genomic_DNA"/>
</dbReference>
<dbReference type="InterPro" id="IPR029028">
    <property type="entry name" value="Alpha/beta_knot_MTases"/>
</dbReference>
<reference evidence="5" key="1">
    <citation type="journal article" date="2019" name="Plant J.">
        <title>Chlorella vulgaris genome assembly and annotation reveals the molecular basis for metabolic acclimation to high light conditions.</title>
        <authorList>
            <person name="Cecchin M."/>
            <person name="Marcolungo L."/>
            <person name="Rossato M."/>
            <person name="Girolomoni L."/>
            <person name="Cosentino E."/>
            <person name="Cuine S."/>
            <person name="Li-Beisson Y."/>
            <person name="Delledonne M."/>
            <person name="Ballottari M."/>
        </authorList>
    </citation>
    <scope>NUCLEOTIDE SEQUENCE</scope>
    <source>
        <strain evidence="5">211/11P</strain>
    </source>
</reference>
<keyword evidence="6" id="KW-1185">Reference proteome</keyword>
<dbReference type="PANTHER" id="PTHR33603:SF1">
    <property type="entry name" value="RIBOSOMAL RNA LARGE SUBUNIT METHYLTRANSFERASE H"/>
    <property type="match status" value="1"/>
</dbReference>
<accession>A0A9D4YYY3</accession>
<evidence type="ECO:0000256" key="2">
    <source>
        <dbReference type="ARBA" id="ARBA00022679"/>
    </source>
</evidence>
<keyword evidence="2" id="KW-0808">Transferase</keyword>
<evidence type="ECO:0000313" key="6">
    <source>
        <dbReference type="Proteomes" id="UP001055712"/>
    </source>
</evidence>
<dbReference type="HAMAP" id="MF_00658">
    <property type="entry name" value="23SrRNA_methyltr_H"/>
    <property type="match status" value="1"/>
</dbReference>
<evidence type="ECO:0000256" key="3">
    <source>
        <dbReference type="ARBA" id="ARBA00022691"/>
    </source>
</evidence>
<dbReference type="GO" id="GO:0006364">
    <property type="term" value="P:rRNA processing"/>
    <property type="evidence" value="ECO:0007669"/>
    <property type="project" value="InterPro"/>
</dbReference>
<dbReference type="Proteomes" id="UP001055712">
    <property type="component" value="Unassembled WGS sequence"/>
</dbReference>
<comment type="caution">
    <text evidence="5">The sequence shown here is derived from an EMBL/GenBank/DDBJ whole genome shotgun (WGS) entry which is preliminary data.</text>
</comment>
<evidence type="ECO:0000256" key="1">
    <source>
        <dbReference type="ARBA" id="ARBA00022603"/>
    </source>
</evidence>
<organism evidence="5 6">
    <name type="scientific">Chlorella vulgaris</name>
    <name type="common">Green alga</name>
    <dbReference type="NCBI Taxonomy" id="3077"/>
    <lineage>
        <taxon>Eukaryota</taxon>
        <taxon>Viridiplantae</taxon>
        <taxon>Chlorophyta</taxon>
        <taxon>core chlorophytes</taxon>
        <taxon>Trebouxiophyceae</taxon>
        <taxon>Chlorellales</taxon>
        <taxon>Chlorellaceae</taxon>
        <taxon>Chlorella clade</taxon>
        <taxon>Chlorella</taxon>
    </lineage>
</organism>
<dbReference type="PANTHER" id="PTHR33603">
    <property type="entry name" value="METHYLTRANSFERASE"/>
    <property type="match status" value="1"/>
</dbReference>
<sequence>MQAATARHVSYLRRAAGITCRLAAHAVPITTGSSLARAVRPIPITLVTVGKGSSKGAELMAEEWADKLKRYASLTQTQIKPNPKNAKETAVAVQHEGERVLKALQPSDHVVLLDERGRDLSSEDLAKLLAQASDQSWPSVVFCIGGPFGHAPAVRARGNDTIRLSKMVLNHQVAKVVLLEQLYRAWTILRGEPYHH</sequence>
<dbReference type="Gene3D" id="3.40.1280.10">
    <property type="match status" value="1"/>
</dbReference>
<proteinExistence type="inferred from homology"/>
<dbReference type="GO" id="GO:0032259">
    <property type="term" value="P:methylation"/>
    <property type="evidence" value="ECO:0007669"/>
    <property type="project" value="UniProtKB-KW"/>
</dbReference>
<keyword evidence="1" id="KW-0489">Methyltransferase</keyword>
<dbReference type="GO" id="GO:0008168">
    <property type="term" value="F:methyltransferase activity"/>
    <property type="evidence" value="ECO:0007669"/>
    <property type="project" value="UniProtKB-KW"/>
</dbReference>
<name>A0A9D4YYY3_CHLVU</name>
<evidence type="ECO:0000256" key="4">
    <source>
        <dbReference type="ARBA" id="ARBA00038303"/>
    </source>
</evidence>
<evidence type="ECO:0008006" key="7">
    <source>
        <dbReference type="Google" id="ProtNLM"/>
    </source>
</evidence>
<dbReference type="Pfam" id="PF02590">
    <property type="entry name" value="SPOUT_MTase"/>
    <property type="match status" value="1"/>
</dbReference>
<dbReference type="InterPro" id="IPR029026">
    <property type="entry name" value="tRNA_m1G_MTases_N"/>
</dbReference>
<dbReference type="SUPFAM" id="SSF75217">
    <property type="entry name" value="alpha/beta knot"/>
    <property type="match status" value="1"/>
</dbReference>
<reference evidence="5" key="2">
    <citation type="submission" date="2020-11" db="EMBL/GenBank/DDBJ databases">
        <authorList>
            <person name="Cecchin M."/>
            <person name="Marcolungo L."/>
            <person name="Rossato M."/>
            <person name="Girolomoni L."/>
            <person name="Cosentino E."/>
            <person name="Cuine S."/>
            <person name="Li-Beisson Y."/>
            <person name="Delledonne M."/>
            <person name="Ballottari M."/>
        </authorList>
    </citation>
    <scope>NUCLEOTIDE SEQUENCE</scope>
    <source>
        <strain evidence="5">211/11P</strain>
        <tissue evidence="5">Whole cell</tissue>
    </source>
</reference>
<comment type="similarity">
    <text evidence="4">Belongs to the RNA methyltransferase RlmH family.</text>
</comment>
<evidence type="ECO:0000313" key="5">
    <source>
        <dbReference type="EMBL" id="KAI3433624.1"/>
    </source>
</evidence>
<protein>
    <recommendedName>
        <fullName evidence="7">RNA methyltransferase</fullName>
    </recommendedName>
</protein>
<gene>
    <name evidence="5" type="ORF">D9Q98_003433</name>
</gene>
<keyword evidence="3" id="KW-0949">S-adenosyl-L-methionine</keyword>